<name>A0A0U5EU09_9PROT</name>
<dbReference type="CDD" id="cd03196">
    <property type="entry name" value="GST_C_5"/>
    <property type="match status" value="1"/>
</dbReference>
<organism evidence="2 3">
    <name type="scientific">Acetobacter senegalensis</name>
    <dbReference type="NCBI Taxonomy" id="446692"/>
    <lineage>
        <taxon>Bacteria</taxon>
        <taxon>Pseudomonadati</taxon>
        <taxon>Pseudomonadota</taxon>
        <taxon>Alphaproteobacteria</taxon>
        <taxon>Acetobacterales</taxon>
        <taxon>Acetobacteraceae</taxon>
        <taxon>Acetobacter</taxon>
    </lineage>
</organism>
<dbReference type="GO" id="GO:0005737">
    <property type="term" value="C:cytoplasm"/>
    <property type="evidence" value="ECO:0007669"/>
    <property type="project" value="TreeGrafter"/>
</dbReference>
<dbReference type="RefSeq" id="WP_330937317.1">
    <property type="nucleotide sequence ID" value="NZ_LN606600.1"/>
</dbReference>
<proteinExistence type="predicted"/>
<dbReference type="GO" id="GO:0004364">
    <property type="term" value="F:glutathione transferase activity"/>
    <property type="evidence" value="ECO:0007669"/>
    <property type="project" value="UniProtKB-EC"/>
</dbReference>
<evidence type="ECO:0000313" key="2">
    <source>
        <dbReference type="EMBL" id="CEF40422.1"/>
    </source>
</evidence>
<accession>A0A0U5EU09</accession>
<dbReference type="InterPro" id="IPR050983">
    <property type="entry name" value="GST_Omega/HSP26"/>
</dbReference>
<dbReference type="InterPro" id="IPR036282">
    <property type="entry name" value="Glutathione-S-Trfase_C_sf"/>
</dbReference>
<dbReference type="Proteomes" id="UP000056109">
    <property type="component" value="Chromosome I"/>
</dbReference>
<dbReference type="PATRIC" id="fig|446692.3.peg.1028"/>
<dbReference type="AlphaFoldDB" id="A0A0U5EU09"/>
<dbReference type="EC" id="2.5.1.18" evidence="2"/>
<dbReference type="GeneID" id="34782151"/>
<gene>
    <name evidence="2" type="ORF">ASN_1032</name>
</gene>
<dbReference type="EMBL" id="LN606600">
    <property type="protein sequence ID" value="CEF40422.1"/>
    <property type="molecule type" value="Genomic_DNA"/>
</dbReference>
<dbReference type="PROSITE" id="PS50404">
    <property type="entry name" value="GST_NTER"/>
    <property type="match status" value="1"/>
</dbReference>
<dbReference type="InterPro" id="IPR036249">
    <property type="entry name" value="Thioredoxin-like_sf"/>
</dbReference>
<dbReference type="SUPFAM" id="SSF47616">
    <property type="entry name" value="GST C-terminal domain-like"/>
    <property type="match status" value="1"/>
</dbReference>
<dbReference type="Gene3D" id="3.40.30.10">
    <property type="entry name" value="Glutaredoxin"/>
    <property type="match status" value="1"/>
</dbReference>
<keyword evidence="3" id="KW-1185">Reference proteome</keyword>
<dbReference type="PANTHER" id="PTHR43968">
    <property type="match status" value="1"/>
</dbReference>
<feature type="domain" description="GST N-terminal" evidence="1">
    <location>
        <begin position="6"/>
        <end position="85"/>
    </location>
</feature>
<dbReference type="InterPro" id="IPR004045">
    <property type="entry name" value="Glutathione_S-Trfase_N"/>
</dbReference>
<reference evidence="3" key="1">
    <citation type="submission" date="2014-09" db="EMBL/GenBank/DDBJ databases">
        <authorList>
            <person name="Illeghems K.G."/>
        </authorList>
    </citation>
    <scope>NUCLEOTIDE SEQUENCE [LARGE SCALE GENOMIC DNA]</scope>
    <source>
        <strain evidence="3">108B</strain>
    </source>
</reference>
<evidence type="ECO:0000259" key="1">
    <source>
        <dbReference type="PROSITE" id="PS50404"/>
    </source>
</evidence>
<sequence>MPDMSTAPVLYSFRRCPYAMRARLALVASQTECVVREIRLAAKPEAMLTASPKGTVPVLVLPDNIVLDESLDIMRWALSQADPSHWLDRVKLQLIEQNDTTFKYHLDRYKYATRYGSDPAYHQAEAVSILRNLENILSVEEFLQGDHFGLTDAAIAPFVRQFAATDPAWFQALPLPAVQNWLNRFLTSRLFEQVMVRYAPWHPEDAPVWLLAAV</sequence>
<dbReference type="SUPFAM" id="SSF52833">
    <property type="entry name" value="Thioredoxin-like"/>
    <property type="match status" value="1"/>
</dbReference>
<evidence type="ECO:0000313" key="3">
    <source>
        <dbReference type="Proteomes" id="UP000056109"/>
    </source>
</evidence>
<dbReference type="Pfam" id="PF13417">
    <property type="entry name" value="GST_N_3"/>
    <property type="match status" value="1"/>
</dbReference>
<dbReference type="KEGG" id="asz:ASN_1032"/>
<dbReference type="Pfam" id="PF13410">
    <property type="entry name" value="GST_C_2"/>
    <property type="match status" value="1"/>
</dbReference>
<protein>
    <submittedName>
        <fullName evidence="2">Glutathione S-transferase</fullName>
        <ecNumber evidence="2">2.5.1.18</ecNumber>
    </submittedName>
</protein>
<dbReference type="PANTHER" id="PTHR43968:SF6">
    <property type="entry name" value="GLUTATHIONE S-TRANSFERASE OMEGA"/>
    <property type="match status" value="1"/>
</dbReference>
<dbReference type="Gene3D" id="1.20.1050.10">
    <property type="match status" value="1"/>
</dbReference>
<keyword evidence="2" id="KW-0808">Transferase</keyword>